<dbReference type="Pfam" id="PF03101">
    <property type="entry name" value="FAR1"/>
    <property type="match status" value="1"/>
</dbReference>
<reference evidence="8" key="2">
    <citation type="submission" date="2025-08" db="UniProtKB">
        <authorList>
            <consortium name="RefSeq"/>
        </authorList>
    </citation>
    <scope>IDENTIFICATION</scope>
</reference>
<evidence type="ECO:0000256" key="4">
    <source>
        <dbReference type="PROSITE-ProRule" id="PRU00325"/>
    </source>
</evidence>
<keyword evidence="1" id="KW-0479">Metal-binding</keyword>
<dbReference type="PANTHER" id="PTHR47718:SF7">
    <property type="entry name" value="PROTEIN FAR1-RELATED SEQUENCE"/>
    <property type="match status" value="1"/>
</dbReference>
<feature type="region of interest" description="Disordered" evidence="5">
    <location>
        <begin position="737"/>
        <end position="781"/>
    </location>
</feature>
<evidence type="ECO:0000313" key="7">
    <source>
        <dbReference type="Proteomes" id="UP000694861"/>
    </source>
</evidence>
<dbReference type="InterPro" id="IPR018289">
    <property type="entry name" value="MULE_transposase_dom"/>
</dbReference>
<feature type="compositionally biased region" description="Basic residues" evidence="5">
    <location>
        <begin position="767"/>
        <end position="777"/>
    </location>
</feature>
<feature type="compositionally biased region" description="Basic and acidic residues" evidence="5">
    <location>
        <begin position="737"/>
        <end position="747"/>
    </location>
</feature>
<evidence type="ECO:0000259" key="6">
    <source>
        <dbReference type="PROSITE" id="PS50966"/>
    </source>
</evidence>
<proteinExistence type="predicted"/>
<reference evidence="7" key="1">
    <citation type="journal article" date="2012" name="Nat. Commun.">
        <title>The genome of Prunus mume.</title>
        <authorList>
            <person name="Zhang Q."/>
            <person name="Chen W."/>
            <person name="Sun L."/>
            <person name="Zhao F."/>
            <person name="Huang B."/>
            <person name="Yang W."/>
            <person name="Tao Y."/>
            <person name="Wang J."/>
            <person name="Yuan Z."/>
            <person name="Fan G."/>
            <person name="Xing Z."/>
            <person name="Han C."/>
            <person name="Pan H."/>
            <person name="Zhong X."/>
            <person name="Shi W."/>
            <person name="Liang X."/>
            <person name="Du D."/>
            <person name="Sun F."/>
            <person name="Xu Z."/>
            <person name="Hao R."/>
            <person name="Lv T."/>
            <person name="Lv Y."/>
            <person name="Zheng Z."/>
            <person name="Sun M."/>
            <person name="Luo L."/>
            <person name="Cai M."/>
            <person name="Gao Y."/>
            <person name="Wang J."/>
            <person name="Yin Y."/>
            <person name="Xu X."/>
            <person name="Cheng T."/>
            <person name="Wang J."/>
        </authorList>
    </citation>
    <scope>NUCLEOTIDE SEQUENCE [LARGE SCALE GENOMIC DNA]</scope>
</reference>
<keyword evidence="3" id="KW-0862">Zinc</keyword>
<dbReference type="Pfam" id="PF10551">
    <property type="entry name" value="MULE"/>
    <property type="match status" value="1"/>
</dbReference>
<keyword evidence="7" id="KW-1185">Reference proteome</keyword>
<dbReference type="Pfam" id="PF04434">
    <property type="entry name" value="SWIM"/>
    <property type="match status" value="1"/>
</dbReference>
<gene>
    <name evidence="8" type="primary">LOC107881125</name>
</gene>
<evidence type="ECO:0000256" key="2">
    <source>
        <dbReference type="ARBA" id="ARBA00022771"/>
    </source>
</evidence>
<dbReference type="InterPro" id="IPR004330">
    <property type="entry name" value="FAR1_DNA_bnd_dom"/>
</dbReference>
<accession>A0ABM1LQN2</accession>
<dbReference type="Proteomes" id="UP000694861">
    <property type="component" value="Linkage group LG5"/>
</dbReference>
<protein>
    <submittedName>
        <fullName evidence="8">Protein FAR1-RELATED SEQUENCE 5-like</fullName>
    </submittedName>
</protein>
<feature type="domain" description="SWIM-type" evidence="6">
    <location>
        <begin position="600"/>
        <end position="638"/>
    </location>
</feature>
<evidence type="ECO:0000256" key="3">
    <source>
        <dbReference type="ARBA" id="ARBA00022833"/>
    </source>
</evidence>
<feature type="compositionally biased region" description="Basic residues" evidence="5">
    <location>
        <begin position="748"/>
        <end position="758"/>
    </location>
</feature>
<name>A0ABM1LQN2_PRUMU</name>
<evidence type="ECO:0000256" key="1">
    <source>
        <dbReference type="ARBA" id="ARBA00022723"/>
    </source>
</evidence>
<dbReference type="GeneID" id="107881125"/>
<dbReference type="SMART" id="SM00575">
    <property type="entry name" value="ZnF_PMZ"/>
    <property type="match status" value="1"/>
</dbReference>
<dbReference type="PROSITE" id="PS50966">
    <property type="entry name" value="ZF_SWIM"/>
    <property type="match status" value="1"/>
</dbReference>
<dbReference type="RefSeq" id="XP_016649709.1">
    <property type="nucleotide sequence ID" value="XM_016794223.1"/>
</dbReference>
<sequence length="879" mass="100981">MYGKERVVFPFPWASKERDGLPVVMIMTIIPYTSLHEKKISTAYTASVLMDHEEDEFHATYSNDGKESIDCIHLDSDSESLDLLYHNEQIEELTRKFGDSPTLGISFDNEQEAYQYYNSYARCVGFSVRKLRVNKDKNGVIHKREFCCSCEGFYRKKTTPKKKREQRRFGCKAMLGIKLNRDGKYVVKNFVAEHNHDLVPLSSSHLLRSQRTIEPSQAGFINQMHHAGPKPSQIFSYMTTEAGGPQHLNFIQADCNNLIMRKRTEFQKRGDSQCLLEYFKQKQAQDKSFFYSIRTNMENEICGCFFCDGKARRDYAIFGDVMCFDTTFKTNNYNMVCAPIIGLNNHGQTILFGCGLLDGESTDACEWLFKVFLQANEGKEPKTIFTDQAQSIAAAIIEVFPNCHHRLCLWHIYQNAAKNLGHVFSEFQAFAKDFKSCVYDPEIVEEFESSWEALLDDYGLRGNSWLEGIYALREKWAQVYGRDHFCAGMTTTQRSESINAFLKKFFSRNLLLREFVVQYDKAVADRREKERQAETATKQKWRNLSSNWNVEIEATTKYTSKLFYCFQDECKKLLGLRLKLQSDDGLTRRYMVMNSGMRGMSRSLTYDLSDQTVSCSCKKFEFEGILCAHALKLYHELEFSTLPSKYYLKRWSKEATCDVDFDSNGEIPLSTLESSSMVQYSELSHIVQRIIAKGARNNQTCTFLKSELLQLEAKLEKHPYFGDEHDEILDKHVSEDEDNLKLRDPKIQKSKGRGKGRIKSSLESKPSKKKGSSKRKASKEINLSAHEMSGHSNLYTHAQELLGMSTQNHFNMASICKVADFQYGFPTVSSVQGIPNHPLGYQAIHPLLSNYSLIHPQENIQLRPEGLAYQLSFSHPSTS</sequence>
<organism evidence="7 8">
    <name type="scientific">Prunus mume</name>
    <name type="common">Japanese apricot</name>
    <name type="synonym">Armeniaca mume</name>
    <dbReference type="NCBI Taxonomy" id="102107"/>
    <lineage>
        <taxon>Eukaryota</taxon>
        <taxon>Viridiplantae</taxon>
        <taxon>Streptophyta</taxon>
        <taxon>Embryophyta</taxon>
        <taxon>Tracheophyta</taxon>
        <taxon>Spermatophyta</taxon>
        <taxon>Magnoliopsida</taxon>
        <taxon>eudicotyledons</taxon>
        <taxon>Gunneridae</taxon>
        <taxon>Pentapetalae</taxon>
        <taxon>rosids</taxon>
        <taxon>fabids</taxon>
        <taxon>Rosales</taxon>
        <taxon>Rosaceae</taxon>
        <taxon>Amygdaloideae</taxon>
        <taxon>Amygdaleae</taxon>
        <taxon>Prunus</taxon>
    </lineage>
</organism>
<evidence type="ECO:0000256" key="5">
    <source>
        <dbReference type="SAM" id="MobiDB-lite"/>
    </source>
</evidence>
<dbReference type="InterPro" id="IPR007527">
    <property type="entry name" value="Znf_SWIM"/>
</dbReference>
<dbReference type="InterPro" id="IPR006564">
    <property type="entry name" value="Znf_PMZ"/>
</dbReference>
<keyword evidence="2 4" id="KW-0863">Zinc-finger</keyword>
<evidence type="ECO:0000313" key="8">
    <source>
        <dbReference type="RefSeq" id="XP_016649709.1"/>
    </source>
</evidence>
<dbReference type="PANTHER" id="PTHR47718">
    <property type="entry name" value="OS01G0519700 PROTEIN"/>
    <property type="match status" value="1"/>
</dbReference>